<accession>A0A3E2WMD4</accession>
<dbReference type="AlphaFoldDB" id="A0A3E2WMD4"/>
<dbReference type="Pfam" id="PF03334">
    <property type="entry name" value="PhaG_MnhG_YufB"/>
    <property type="match status" value="1"/>
</dbReference>
<organism evidence="4 5">
    <name type="scientific">Hungatella hathewayi</name>
    <dbReference type="NCBI Taxonomy" id="154046"/>
    <lineage>
        <taxon>Bacteria</taxon>
        <taxon>Bacillati</taxon>
        <taxon>Bacillota</taxon>
        <taxon>Clostridia</taxon>
        <taxon>Lachnospirales</taxon>
        <taxon>Lachnospiraceae</taxon>
        <taxon>Hungatella</taxon>
    </lineage>
</organism>
<dbReference type="GO" id="GO:0015385">
    <property type="term" value="F:sodium:proton antiporter activity"/>
    <property type="evidence" value="ECO:0007669"/>
    <property type="project" value="TreeGrafter"/>
</dbReference>
<sequence>MVLEWIRFLAGAVCMAAGLVFYIIQFIGVFRFKYVLNRMHAAAIGDTLGCGLMLLGAVVFNGFTFPSVKILFLIVFLWMTSPVAAHMVVKLEVLSREKMEDCCPVEAAEEVKACCPSEQAEEIKEGEA</sequence>
<evidence type="ECO:0000256" key="3">
    <source>
        <dbReference type="SAM" id="Phobius"/>
    </source>
</evidence>
<evidence type="ECO:0000256" key="1">
    <source>
        <dbReference type="ARBA" id="ARBA00004141"/>
    </source>
</evidence>
<dbReference type="InterPro" id="IPR005133">
    <property type="entry name" value="PhaG_MnhG_YufB"/>
</dbReference>
<comment type="similarity">
    <text evidence="2">Belongs to the CPA3 antiporters (TC 2.A.63) subunit G family.</text>
</comment>
<evidence type="ECO:0000313" key="4">
    <source>
        <dbReference type="EMBL" id="RGC28259.1"/>
    </source>
</evidence>
<dbReference type="PANTHER" id="PTHR34703">
    <property type="entry name" value="ANTIPORTER SUBUNIT MNHG2-RELATED"/>
    <property type="match status" value="1"/>
</dbReference>
<dbReference type="Proteomes" id="UP000261111">
    <property type="component" value="Unassembled WGS sequence"/>
</dbReference>
<keyword evidence="3" id="KW-0812">Transmembrane</keyword>
<feature type="transmembrane region" description="Helical" evidence="3">
    <location>
        <begin position="6"/>
        <end position="30"/>
    </location>
</feature>
<comment type="caution">
    <text evidence="4">The sequence shown here is derived from an EMBL/GenBank/DDBJ whole genome shotgun (WGS) entry which is preliminary data.</text>
</comment>
<dbReference type="PANTHER" id="PTHR34703:SF1">
    <property type="entry name" value="ANTIPORTER SUBUNIT MNHG2-RELATED"/>
    <property type="match status" value="1"/>
</dbReference>
<proteinExistence type="inferred from homology"/>
<dbReference type="EMBL" id="QVIA01000021">
    <property type="protein sequence ID" value="RGC28259.1"/>
    <property type="molecule type" value="Genomic_DNA"/>
</dbReference>
<comment type="subcellular location">
    <subcellularLocation>
        <location evidence="1">Membrane</location>
        <topology evidence="1">Multi-pass membrane protein</topology>
    </subcellularLocation>
</comment>
<keyword evidence="3" id="KW-1133">Transmembrane helix</keyword>
<feature type="transmembrane region" description="Helical" evidence="3">
    <location>
        <begin position="42"/>
        <end position="64"/>
    </location>
</feature>
<gene>
    <name evidence="4" type="ORF">DWX41_17145</name>
</gene>
<keyword evidence="3" id="KW-0472">Membrane</keyword>
<reference evidence="4 5" key="1">
    <citation type="submission" date="2018-08" db="EMBL/GenBank/DDBJ databases">
        <title>A genome reference for cultivated species of the human gut microbiota.</title>
        <authorList>
            <person name="Zou Y."/>
            <person name="Xue W."/>
            <person name="Luo G."/>
        </authorList>
    </citation>
    <scope>NUCLEOTIDE SEQUENCE [LARGE SCALE GENOMIC DNA]</scope>
    <source>
        <strain evidence="4 5">AF19-21</strain>
    </source>
</reference>
<feature type="transmembrane region" description="Helical" evidence="3">
    <location>
        <begin position="70"/>
        <end position="89"/>
    </location>
</feature>
<protein>
    <submittedName>
        <fullName evidence="4">Sodium:proton antiporter</fullName>
    </submittedName>
</protein>
<name>A0A3E2WMD4_9FIRM</name>
<evidence type="ECO:0000256" key="2">
    <source>
        <dbReference type="ARBA" id="ARBA00008404"/>
    </source>
</evidence>
<evidence type="ECO:0000313" key="5">
    <source>
        <dbReference type="Proteomes" id="UP000261111"/>
    </source>
</evidence>